<dbReference type="GO" id="GO:0005524">
    <property type="term" value="F:ATP binding"/>
    <property type="evidence" value="ECO:0007669"/>
    <property type="project" value="UniProtKB-UniRule"/>
</dbReference>
<dbReference type="EMBL" id="AZCN01000046">
    <property type="protein sequence ID" value="KRK15558.1"/>
    <property type="molecule type" value="Genomic_DNA"/>
</dbReference>
<reference evidence="7 8" key="1">
    <citation type="journal article" date="2015" name="Genome Announc.">
        <title>Expanding the biotechnology potential of lactobacilli through comparative genomics of 213 strains and associated genera.</title>
        <authorList>
            <person name="Sun Z."/>
            <person name="Harris H.M."/>
            <person name="McCann A."/>
            <person name="Guo C."/>
            <person name="Argimon S."/>
            <person name="Zhang W."/>
            <person name="Yang X."/>
            <person name="Jeffery I.B."/>
            <person name="Cooney J.C."/>
            <person name="Kagawa T.F."/>
            <person name="Liu W."/>
            <person name="Song Y."/>
            <person name="Salvetti E."/>
            <person name="Wrobel A."/>
            <person name="Rasinkangas P."/>
            <person name="Parkhill J."/>
            <person name="Rea M.C."/>
            <person name="O'Sullivan O."/>
            <person name="Ritari J."/>
            <person name="Douillard F.P."/>
            <person name="Paul Ross R."/>
            <person name="Yang R."/>
            <person name="Briner A.E."/>
            <person name="Felis G.E."/>
            <person name="de Vos W.M."/>
            <person name="Barrangou R."/>
            <person name="Klaenhammer T.R."/>
            <person name="Caufield P.W."/>
            <person name="Cui Y."/>
            <person name="Zhang H."/>
            <person name="O'Toole P.W."/>
        </authorList>
    </citation>
    <scope>NUCLEOTIDE SEQUENCE [LARGE SCALE GENOMIC DNA]</scope>
    <source>
        <strain evidence="7 8">DSM 20001</strain>
    </source>
</reference>
<accession>A0A0R1F197</accession>
<dbReference type="EC" id="6.3.5.3" evidence="6"/>
<evidence type="ECO:0000256" key="5">
    <source>
        <dbReference type="ARBA" id="ARBA00022840"/>
    </source>
</evidence>
<evidence type="ECO:0000256" key="4">
    <source>
        <dbReference type="ARBA" id="ARBA00022755"/>
    </source>
</evidence>
<evidence type="ECO:0000313" key="8">
    <source>
        <dbReference type="Proteomes" id="UP000051181"/>
    </source>
</evidence>
<dbReference type="NCBIfam" id="NF004630">
    <property type="entry name" value="PRK05974.1"/>
    <property type="match status" value="1"/>
</dbReference>
<proteinExistence type="inferred from homology"/>
<comment type="subunit">
    <text evidence="6">Part of the FGAM synthase complex composed of 1 PurL, 1 PurQ and 2 PurS subunits.</text>
</comment>
<name>A0A0R1F197_9LACO</name>
<dbReference type="eggNOG" id="COG1828">
    <property type="taxonomic scope" value="Bacteria"/>
</dbReference>
<evidence type="ECO:0000256" key="2">
    <source>
        <dbReference type="ARBA" id="ARBA00022598"/>
    </source>
</evidence>
<evidence type="ECO:0000256" key="1">
    <source>
        <dbReference type="ARBA" id="ARBA00022490"/>
    </source>
</evidence>
<gene>
    <name evidence="6" type="primary">purS</name>
    <name evidence="7" type="ORF">FD22_GL001674</name>
</gene>
<keyword evidence="5 6" id="KW-0067">ATP-binding</keyword>
<comment type="pathway">
    <text evidence="6">Purine metabolism; IMP biosynthesis via de novo pathway; 5-amino-1-(5-phospho-D-ribosyl)imidazole from N(2)-formyl-N(1)-(5-phospho-D-ribosyl)glycinamide: step 1/2.</text>
</comment>
<evidence type="ECO:0000256" key="6">
    <source>
        <dbReference type="HAMAP-Rule" id="MF_01926"/>
    </source>
</evidence>
<keyword evidence="4 6" id="KW-0658">Purine biosynthesis</keyword>
<dbReference type="GO" id="GO:0005737">
    <property type="term" value="C:cytoplasm"/>
    <property type="evidence" value="ECO:0007669"/>
    <property type="project" value="UniProtKB-SubCell"/>
</dbReference>
<comment type="caution">
    <text evidence="7">The sequence shown here is derived from an EMBL/GenBank/DDBJ whole genome shotgun (WGS) entry which is preliminary data.</text>
</comment>
<dbReference type="SUPFAM" id="SSF82697">
    <property type="entry name" value="PurS-like"/>
    <property type="match status" value="1"/>
</dbReference>
<dbReference type="Proteomes" id="UP000051181">
    <property type="component" value="Unassembled WGS sequence"/>
</dbReference>
<keyword evidence="2 6" id="KW-0436">Ligase</keyword>
<dbReference type="GO" id="GO:0006189">
    <property type="term" value="P:'de novo' IMP biosynthetic process"/>
    <property type="evidence" value="ECO:0007669"/>
    <property type="project" value="UniProtKB-UniRule"/>
</dbReference>
<dbReference type="UniPathway" id="UPA00074">
    <property type="reaction ID" value="UER00128"/>
</dbReference>
<dbReference type="PATRIC" id="fig|913848.6.peg.1712"/>
<dbReference type="InterPro" id="IPR003850">
    <property type="entry name" value="PurS"/>
</dbReference>
<dbReference type="NCBIfam" id="TIGR00302">
    <property type="entry name" value="phosphoribosylformylglycinamidine synthase subunit PurS"/>
    <property type="match status" value="1"/>
</dbReference>
<dbReference type="GO" id="GO:0004642">
    <property type="term" value="F:phosphoribosylformylglycinamidine synthase activity"/>
    <property type="evidence" value="ECO:0007669"/>
    <property type="project" value="UniProtKB-UniRule"/>
</dbReference>
<keyword evidence="3 6" id="KW-0547">Nucleotide-binding</keyword>
<protein>
    <recommendedName>
        <fullName evidence="6">Phosphoribosylformylglycinamidine synthase subunit PurS</fullName>
        <shortName evidence="6">FGAM synthase</shortName>
        <ecNumber evidence="6">6.3.5.3</ecNumber>
    </recommendedName>
    <alternativeName>
        <fullName evidence="6">Formylglycinamide ribonucleotide amidotransferase subunit III</fullName>
        <shortName evidence="6">FGAR amidotransferase III</shortName>
        <shortName evidence="6">FGAR-AT III</shortName>
    </alternativeName>
    <alternativeName>
        <fullName evidence="6">Phosphoribosylformylglycinamidine synthase subunit III</fullName>
    </alternativeName>
</protein>
<dbReference type="GeneID" id="65916929"/>
<comment type="similarity">
    <text evidence="6">Belongs to the PurS family.</text>
</comment>
<dbReference type="HAMAP" id="MF_01926">
    <property type="entry name" value="PurS"/>
    <property type="match status" value="1"/>
</dbReference>
<comment type="catalytic activity">
    <reaction evidence="6">
        <text>N(2)-formyl-N(1)-(5-phospho-beta-D-ribosyl)glycinamide + L-glutamine + ATP + H2O = 2-formamido-N(1)-(5-O-phospho-beta-D-ribosyl)acetamidine + L-glutamate + ADP + phosphate + H(+)</text>
        <dbReference type="Rhea" id="RHEA:17129"/>
        <dbReference type="ChEBI" id="CHEBI:15377"/>
        <dbReference type="ChEBI" id="CHEBI:15378"/>
        <dbReference type="ChEBI" id="CHEBI:29985"/>
        <dbReference type="ChEBI" id="CHEBI:30616"/>
        <dbReference type="ChEBI" id="CHEBI:43474"/>
        <dbReference type="ChEBI" id="CHEBI:58359"/>
        <dbReference type="ChEBI" id="CHEBI:147286"/>
        <dbReference type="ChEBI" id="CHEBI:147287"/>
        <dbReference type="ChEBI" id="CHEBI:456216"/>
        <dbReference type="EC" id="6.3.5.3"/>
    </reaction>
</comment>
<dbReference type="PANTHER" id="PTHR34696">
    <property type="entry name" value="PHOSPHORIBOSYLFORMYLGLYCINAMIDINE SYNTHASE SUBUNIT PURS"/>
    <property type="match status" value="1"/>
</dbReference>
<dbReference type="PANTHER" id="PTHR34696:SF1">
    <property type="entry name" value="PHOSPHORIBOSYLFORMYLGLYCINAMIDINE SYNTHASE SUBUNIT PURS"/>
    <property type="match status" value="1"/>
</dbReference>
<comment type="subcellular location">
    <subcellularLocation>
        <location evidence="6">Cytoplasm</location>
    </subcellularLocation>
</comment>
<dbReference type="Gene3D" id="3.30.1280.10">
    <property type="entry name" value="Phosphoribosylformylglycinamidine synthase subunit PurS"/>
    <property type="match status" value="1"/>
</dbReference>
<dbReference type="Pfam" id="PF02700">
    <property type="entry name" value="PurS"/>
    <property type="match status" value="1"/>
</dbReference>
<comment type="function">
    <text evidence="6">Part of the phosphoribosylformylglycinamidine synthase complex involved in the purines biosynthetic pathway. Catalyzes the ATP-dependent conversion of formylglycinamide ribonucleotide (FGAR) and glutamine to yield formylglycinamidine ribonucleotide (FGAM) and glutamate. The FGAM synthase complex is composed of three subunits. PurQ produces an ammonia molecule by converting glutamine to glutamate. PurL transfers the ammonia molecule to FGAR to form FGAM in an ATP-dependent manner. PurS interacts with PurQ and PurL and is thought to assist in the transfer of the ammonia molecule from PurQ to PurL.</text>
</comment>
<keyword evidence="1 6" id="KW-0963">Cytoplasm</keyword>
<dbReference type="InterPro" id="IPR036604">
    <property type="entry name" value="PurS-like_sf"/>
</dbReference>
<evidence type="ECO:0000313" key="7">
    <source>
        <dbReference type="EMBL" id="KRK15558.1"/>
    </source>
</evidence>
<dbReference type="RefSeq" id="WP_010009656.1">
    <property type="nucleotide sequence ID" value="NZ_AZCN01000046.1"/>
</dbReference>
<evidence type="ECO:0000256" key="3">
    <source>
        <dbReference type="ARBA" id="ARBA00022741"/>
    </source>
</evidence>
<dbReference type="AlphaFoldDB" id="A0A0R1F197"/>
<organism evidence="7 8">
    <name type="scientific">Loigolactobacillus coryniformis subsp. coryniformis KCTC 3167 = DSM 20001</name>
    <dbReference type="NCBI Taxonomy" id="913848"/>
    <lineage>
        <taxon>Bacteria</taxon>
        <taxon>Bacillati</taxon>
        <taxon>Bacillota</taxon>
        <taxon>Bacilli</taxon>
        <taxon>Lactobacillales</taxon>
        <taxon>Lactobacillaceae</taxon>
        <taxon>Loigolactobacillus</taxon>
    </lineage>
</organism>
<sequence length="81" mass="9245">MYRAKVYVTYKDSILDPQAEAVKTALHQLDFSELQQLTCGKYFELVLATSKEKAAAAVEQMCQKLLANVNMESYRYELEAC</sequence>